<dbReference type="InterPro" id="IPR051910">
    <property type="entry name" value="ComF/GntX_DNA_util-trans"/>
</dbReference>
<name>A0A0G0MXF9_9BACT</name>
<dbReference type="PANTHER" id="PTHR47505:SF1">
    <property type="entry name" value="DNA UTILIZATION PROTEIN YHGH"/>
    <property type="match status" value="1"/>
</dbReference>
<comment type="similarity">
    <text evidence="1">Belongs to the ComF/GntX family.</text>
</comment>
<dbReference type="PANTHER" id="PTHR47505">
    <property type="entry name" value="DNA UTILIZATION PROTEIN YHGH"/>
    <property type="match status" value="1"/>
</dbReference>
<dbReference type="CDD" id="cd06223">
    <property type="entry name" value="PRTases_typeI"/>
    <property type="match status" value="1"/>
</dbReference>
<comment type="caution">
    <text evidence="2">The sequence shown here is derived from an EMBL/GenBank/DDBJ whole genome shotgun (WGS) entry which is preliminary data.</text>
</comment>
<reference evidence="2 3" key="1">
    <citation type="journal article" date="2015" name="Nature">
        <title>rRNA introns, odd ribosomes, and small enigmatic genomes across a large radiation of phyla.</title>
        <authorList>
            <person name="Brown C.T."/>
            <person name="Hug L.A."/>
            <person name="Thomas B.C."/>
            <person name="Sharon I."/>
            <person name="Castelle C.J."/>
            <person name="Singh A."/>
            <person name="Wilkins M.J."/>
            <person name="Williams K.H."/>
            <person name="Banfield J.F."/>
        </authorList>
    </citation>
    <scope>NUCLEOTIDE SEQUENCE [LARGE SCALE GENOMIC DNA]</scope>
</reference>
<dbReference type="Gene3D" id="3.40.50.2020">
    <property type="match status" value="1"/>
</dbReference>
<evidence type="ECO:0000313" key="2">
    <source>
        <dbReference type="EMBL" id="KKQ69611.1"/>
    </source>
</evidence>
<sequence>MSLILDFLFPKYCYFCHQPHTYLCPACLKTLTPNSIQTLLEHPEIDFSLSLFRYSGPLKTLLHDLKYNFVYDLVPSISELISSTISQNYPNILNHWRTHQATVIPVPLHSFRHNWRGFNQSELIASKVSQQLKLNFDPFLINRHRLTSSQVSLPHHHLRLQNVANAFSLASTEINQSKNYIVFDDVATTRSTLLSVAQTLKPLNPNSICFLTLAGS</sequence>
<dbReference type="InterPro" id="IPR000836">
    <property type="entry name" value="PRTase_dom"/>
</dbReference>
<evidence type="ECO:0000313" key="3">
    <source>
        <dbReference type="Proteomes" id="UP000034406"/>
    </source>
</evidence>
<dbReference type="EMBL" id="LBUT01000014">
    <property type="protein sequence ID" value="KKQ69611.1"/>
    <property type="molecule type" value="Genomic_DNA"/>
</dbReference>
<gene>
    <name evidence="2" type="ORF">US90_C0014G0003</name>
</gene>
<dbReference type="AlphaFoldDB" id="A0A0G0MXF9"/>
<proteinExistence type="inferred from homology"/>
<protein>
    <recommendedName>
        <fullName evidence="4">ComF family protein</fullName>
    </recommendedName>
</protein>
<accession>A0A0G0MXF9</accession>
<organism evidence="2 3">
    <name type="scientific">Candidatus Shapirobacteria bacterium GW2011_GWE2_38_30</name>
    <dbReference type="NCBI Taxonomy" id="1618490"/>
    <lineage>
        <taxon>Bacteria</taxon>
        <taxon>Candidatus Shapironibacteriota</taxon>
    </lineage>
</organism>
<dbReference type="Proteomes" id="UP000034406">
    <property type="component" value="Unassembled WGS sequence"/>
</dbReference>
<evidence type="ECO:0000256" key="1">
    <source>
        <dbReference type="ARBA" id="ARBA00008007"/>
    </source>
</evidence>
<dbReference type="STRING" id="1618490.US90_C0014G0003"/>
<dbReference type="SUPFAM" id="SSF53271">
    <property type="entry name" value="PRTase-like"/>
    <property type="match status" value="1"/>
</dbReference>
<evidence type="ECO:0008006" key="4">
    <source>
        <dbReference type="Google" id="ProtNLM"/>
    </source>
</evidence>
<dbReference type="InterPro" id="IPR029057">
    <property type="entry name" value="PRTase-like"/>
</dbReference>